<protein>
    <submittedName>
        <fullName evidence="1">Uncharacterized protein</fullName>
    </submittedName>
</protein>
<gene>
    <name evidence="1" type="ORF">E3U43_011827</name>
</gene>
<keyword evidence="2" id="KW-1185">Reference proteome</keyword>
<dbReference type="EMBL" id="CM011691">
    <property type="protein sequence ID" value="TMS07734.1"/>
    <property type="molecule type" value="Genomic_DNA"/>
</dbReference>
<reference evidence="1" key="1">
    <citation type="submission" date="2018-11" db="EMBL/GenBank/DDBJ databases">
        <title>The sequence and de novo assembly of Larimichthys crocea genome using PacBio and Hi-C technologies.</title>
        <authorList>
            <person name="Xu P."/>
            <person name="Chen B."/>
            <person name="Zhou Z."/>
            <person name="Ke Q."/>
            <person name="Wu Y."/>
            <person name="Bai H."/>
            <person name="Pu F."/>
        </authorList>
    </citation>
    <scope>NUCLEOTIDE SEQUENCE</scope>
    <source>
        <tissue evidence="1">Muscle</tissue>
    </source>
</reference>
<proteinExistence type="predicted"/>
<dbReference type="Proteomes" id="UP000793456">
    <property type="component" value="Chromosome XVIII"/>
</dbReference>
<accession>A0ACD3QLL8</accession>
<organism evidence="1 2">
    <name type="scientific">Larimichthys crocea</name>
    <name type="common">Large yellow croaker</name>
    <name type="synonym">Pseudosciaena crocea</name>
    <dbReference type="NCBI Taxonomy" id="215358"/>
    <lineage>
        <taxon>Eukaryota</taxon>
        <taxon>Metazoa</taxon>
        <taxon>Chordata</taxon>
        <taxon>Craniata</taxon>
        <taxon>Vertebrata</taxon>
        <taxon>Euteleostomi</taxon>
        <taxon>Actinopterygii</taxon>
        <taxon>Neopterygii</taxon>
        <taxon>Teleostei</taxon>
        <taxon>Neoteleostei</taxon>
        <taxon>Acanthomorphata</taxon>
        <taxon>Eupercaria</taxon>
        <taxon>Sciaenidae</taxon>
        <taxon>Larimichthys</taxon>
    </lineage>
</organism>
<name>A0ACD3QLL8_LARCR</name>
<evidence type="ECO:0000313" key="2">
    <source>
        <dbReference type="Proteomes" id="UP000793456"/>
    </source>
</evidence>
<sequence length="285" mass="32109">MYVCIEFHGMSTWYHLRESFTNSQELDIVFQNKESEEQKTMIVLPVLFLLGSLFLCRPVEASSQSGTIQKLKDAALSAGSLSCKWDCNCTYNRQRSCCCAADDMYKLEETTFLKLVNVWGQIKELNADVEECTKDVKIAFSATIDPSIAVSMPGTSERCFGPFNTNVPIPYSIVSLNSGSGFNPTMGIFTAPRAGVYLFSFTAYSYVERGERLYHKVQLMKNGAKVVSVWENNREDGEDSATQVVILEMNRGDQVYVELTSGRKLCNSLQYNIFTGYMVYPNHDM</sequence>
<comment type="caution">
    <text evidence="1">The sequence shown here is derived from an EMBL/GenBank/DDBJ whole genome shotgun (WGS) entry which is preliminary data.</text>
</comment>
<evidence type="ECO:0000313" key="1">
    <source>
        <dbReference type="EMBL" id="TMS07734.1"/>
    </source>
</evidence>